<dbReference type="EMBL" id="JAGEUA010000009">
    <property type="protein sequence ID" value="KAL0966620.1"/>
    <property type="molecule type" value="Genomic_DNA"/>
</dbReference>
<dbReference type="SMART" id="SM00241">
    <property type="entry name" value="ZP"/>
    <property type="match status" value="1"/>
</dbReference>
<dbReference type="GO" id="GO:0035803">
    <property type="term" value="P:egg coat formation"/>
    <property type="evidence" value="ECO:0007669"/>
    <property type="project" value="UniProtKB-UniRule"/>
</dbReference>
<dbReference type="FunFam" id="2.60.40.3210:FF:000001">
    <property type="entry name" value="Zona pellucida sperm-binding protein 3"/>
    <property type="match status" value="1"/>
</dbReference>
<evidence type="ECO:0000256" key="2">
    <source>
        <dbReference type="ARBA" id="ARBA00006735"/>
    </source>
</evidence>
<keyword evidence="6 14" id="KW-0272">Extracellular matrix</keyword>
<dbReference type="GO" id="GO:0007339">
    <property type="term" value="P:binding of sperm to zona pellucida"/>
    <property type="evidence" value="ECO:0007669"/>
    <property type="project" value="UniProtKB-UniRule"/>
</dbReference>
<keyword evidence="5 14" id="KW-0964">Secreted</keyword>
<evidence type="ECO:0000256" key="1">
    <source>
        <dbReference type="ARBA" id="ARBA00004498"/>
    </source>
</evidence>
<comment type="domain">
    <text evidence="14">The ZP domain is involved in the polymerization of the ZP proteins to form the zona pellucida.</text>
</comment>
<name>A0ABD0WAJ4_UMBPY</name>
<evidence type="ECO:0000256" key="14">
    <source>
        <dbReference type="RuleBase" id="RU367066"/>
    </source>
</evidence>
<dbReference type="InterPro" id="IPR055355">
    <property type="entry name" value="ZP-C"/>
</dbReference>
<dbReference type="Gene3D" id="2.60.40.3210">
    <property type="entry name" value="Zona pellucida, ZP-N domain"/>
    <property type="match status" value="1"/>
</dbReference>
<comment type="similarity">
    <text evidence="2 14">Belongs to the ZP domain family. ZPC subfamily.</text>
</comment>
<dbReference type="PANTHER" id="PTHR11576">
    <property type="entry name" value="ZONA PELLUCIDA SPERM-BINDING PROTEIN 3"/>
    <property type="match status" value="1"/>
</dbReference>
<evidence type="ECO:0000256" key="12">
    <source>
        <dbReference type="ARBA" id="ARBA00023157"/>
    </source>
</evidence>
<dbReference type="InterPro" id="IPR001507">
    <property type="entry name" value="ZP_dom"/>
</dbReference>
<dbReference type="FunFam" id="2.60.40.4100:FF:000002">
    <property type="entry name" value="Zona pellucida sperm-binding protein 3"/>
    <property type="match status" value="1"/>
</dbReference>
<dbReference type="PANTHER" id="PTHR11576:SF2">
    <property type="entry name" value="ZONA PELLUCIDA SPERM-BINDING PROTEIN 3"/>
    <property type="match status" value="1"/>
</dbReference>
<comment type="PTM">
    <text evidence="14">Proteolytically cleaved before the transmembrane segment to yield the secreted ectodomain incorporated in the zona pellucida.</text>
</comment>
<evidence type="ECO:0000256" key="9">
    <source>
        <dbReference type="ARBA" id="ARBA00022729"/>
    </source>
</evidence>
<evidence type="ECO:0000256" key="4">
    <source>
        <dbReference type="ARBA" id="ARBA00022475"/>
    </source>
</evidence>
<feature type="domain" description="ZP" evidence="16">
    <location>
        <begin position="84"/>
        <end position="352"/>
    </location>
</feature>
<gene>
    <name evidence="17" type="ORF">UPYG_G00297530</name>
</gene>
<dbReference type="GO" id="GO:0005886">
    <property type="term" value="C:plasma membrane"/>
    <property type="evidence" value="ECO:0007669"/>
    <property type="project" value="UniProtKB-SubCell"/>
</dbReference>
<evidence type="ECO:0000313" key="17">
    <source>
        <dbReference type="EMBL" id="KAL0966620.1"/>
    </source>
</evidence>
<sequence length="424" mass="47323">MFELRLNNFSGSSKPSHIQFASSVMELLQKYPWRVAVLLIISIFANCNQQVNPSVYRNQDDRRSSVIKKTQPARRPNQKTVLVKCHEDSLEIVVNCDLFDIGILVKGSDLQLGSNSIGKEDESCGAIPTGEAAFTIFAHLTACGTIFSSTETALVYSNVLIYSPSISPDGVHILEAATIPIECRYGKKYTVDSAALAPLWIPYSSMQTAEDQLEFRLRLMSDDWRAERESNTYSLGEVVHLEAAVAMRRHMPLRVYVDHCVATETPDTESYSHLRHDFIDNYGCLTDGQLTGSGSRFVPRIQNDKLHVMLDAFRFFQANTNTIFITCRLKAVPAVYTVDSRNRACSFIVNSWRSADGNDQASTGSRSTNLGPDPESLTLAAGRGELTIQKSGARLPLWGPCSLTLLRKLSHWTQFNLQRDQKTL</sequence>
<evidence type="ECO:0000256" key="13">
    <source>
        <dbReference type="ARBA" id="ARBA00023180"/>
    </source>
</evidence>
<dbReference type="Pfam" id="PF00100">
    <property type="entry name" value="Zona_pellucida"/>
    <property type="match status" value="1"/>
</dbReference>
<evidence type="ECO:0000256" key="6">
    <source>
        <dbReference type="ARBA" id="ARBA00022530"/>
    </source>
</evidence>
<evidence type="ECO:0000256" key="7">
    <source>
        <dbReference type="ARBA" id="ARBA00022685"/>
    </source>
</evidence>
<dbReference type="InterPro" id="IPR042235">
    <property type="entry name" value="ZP-C_dom"/>
</dbReference>
<keyword evidence="11" id="KW-0472">Membrane</keyword>
<dbReference type="InterPro" id="IPR055356">
    <property type="entry name" value="ZP-N"/>
</dbReference>
<dbReference type="Proteomes" id="UP001557470">
    <property type="component" value="Unassembled WGS sequence"/>
</dbReference>
<keyword evidence="13" id="KW-0325">Glycoprotein</keyword>
<evidence type="ECO:0000313" key="18">
    <source>
        <dbReference type="Proteomes" id="UP001557470"/>
    </source>
</evidence>
<dbReference type="InterPro" id="IPR048290">
    <property type="entry name" value="ZP_chr"/>
</dbReference>
<dbReference type="GO" id="GO:0035804">
    <property type="term" value="F:structural constituent of egg coat"/>
    <property type="evidence" value="ECO:0007669"/>
    <property type="project" value="UniProtKB-UniRule"/>
</dbReference>
<evidence type="ECO:0000256" key="8">
    <source>
        <dbReference type="ARBA" id="ARBA00022692"/>
    </source>
</evidence>
<dbReference type="PRINTS" id="PR00023">
    <property type="entry name" value="ZPELLUCIDA"/>
</dbReference>
<accession>A0ABD0WAJ4</accession>
<proteinExistence type="inferred from homology"/>
<dbReference type="Gene3D" id="2.60.40.4100">
    <property type="entry name" value="Zona pellucida, ZP-C domain"/>
    <property type="match status" value="1"/>
</dbReference>
<feature type="compositionally biased region" description="Polar residues" evidence="15">
    <location>
        <begin position="356"/>
        <end position="370"/>
    </location>
</feature>
<keyword evidence="8" id="KW-0812">Transmembrane</keyword>
<comment type="function">
    <text evidence="14">Component of the zona pellucida, an extracellular matrix surrounding oocytes which mediates sperm binding, induction of the acrosome reaction and prevents post-fertilization polyspermy. The zona pellucida is composed of 3 to 4 glycoproteins, ZP1, ZP2, ZP3, and ZP4. ZP3 is essential for sperm binding and zona matrix formation.</text>
</comment>
<dbReference type="PROSITE" id="PS51034">
    <property type="entry name" value="ZP_2"/>
    <property type="match status" value="1"/>
</dbReference>
<keyword evidence="18" id="KW-1185">Reference proteome</keyword>
<comment type="caution">
    <text evidence="17">The sequence shown here is derived from an EMBL/GenBank/DDBJ whole genome shotgun (WGS) entry which is preliminary data.</text>
</comment>
<comment type="subcellular location">
    <subcellularLocation>
        <location evidence="1">Secreted</location>
        <location evidence="1">Extracellular space</location>
        <location evidence="1">Extracellular matrix</location>
    </subcellularLocation>
    <subcellularLocation>
        <location evidence="14">Zona pellucida</location>
    </subcellularLocation>
    <subcellularLocation>
        <location evidence="14">Cell membrane</location>
        <topology evidence="14">Single-pass type I membrane protein</topology>
    </subcellularLocation>
</comment>
<protein>
    <recommendedName>
        <fullName evidence="3 14">Zona pellucida sperm-binding protein 3</fullName>
    </recommendedName>
</protein>
<dbReference type="Pfam" id="PF23344">
    <property type="entry name" value="ZP-N"/>
    <property type="match status" value="1"/>
</dbReference>
<keyword evidence="9 14" id="KW-0732">Signal</keyword>
<evidence type="ECO:0000256" key="5">
    <source>
        <dbReference type="ARBA" id="ARBA00022525"/>
    </source>
</evidence>
<organism evidence="17 18">
    <name type="scientific">Umbra pygmaea</name>
    <name type="common">Eastern mudminnow</name>
    <dbReference type="NCBI Taxonomy" id="75934"/>
    <lineage>
        <taxon>Eukaryota</taxon>
        <taxon>Metazoa</taxon>
        <taxon>Chordata</taxon>
        <taxon>Craniata</taxon>
        <taxon>Vertebrata</taxon>
        <taxon>Euteleostomi</taxon>
        <taxon>Actinopterygii</taxon>
        <taxon>Neopterygii</taxon>
        <taxon>Teleostei</taxon>
        <taxon>Protacanthopterygii</taxon>
        <taxon>Esociformes</taxon>
        <taxon>Umbridae</taxon>
        <taxon>Umbra</taxon>
    </lineage>
</organism>
<evidence type="ECO:0000256" key="10">
    <source>
        <dbReference type="ARBA" id="ARBA00022989"/>
    </source>
</evidence>
<keyword evidence="10" id="KW-1133">Transmembrane helix</keyword>
<evidence type="ECO:0000259" key="16">
    <source>
        <dbReference type="PROSITE" id="PS51034"/>
    </source>
</evidence>
<dbReference type="GO" id="GO:2000344">
    <property type="term" value="P:positive regulation of acrosome reaction"/>
    <property type="evidence" value="ECO:0007669"/>
    <property type="project" value="UniProtKB-UniRule"/>
</dbReference>
<reference evidence="17 18" key="1">
    <citation type="submission" date="2024-06" db="EMBL/GenBank/DDBJ databases">
        <authorList>
            <person name="Pan Q."/>
            <person name="Wen M."/>
            <person name="Jouanno E."/>
            <person name="Zahm M."/>
            <person name="Klopp C."/>
            <person name="Cabau C."/>
            <person name="Louis A."/>
            <person name="Berthelot C."/>
            <person name="Parey E."/>
            <person name="Roest Crollius H."/>
            <person name="Montfort J."/>
            <person name="Robinson-Rechavi M."/>
            <person name="Bouchez O."/>
            <person name="Lampietro C."/>
            <person name="Lopez Roques C."/>
            <person name="Donnadieu C."/>
            <person name="Postlethwait J."/>
            <person name="Bobe J."/>
            <person name="Verreycken H."/>
            <person name="Guiguen Y."/>
        </authorList>
    </citation>
    <scope>NUCLEOTIDE SEQUENCE [LARGE SCALE GENOMIC DNA]</scope>
    <source>
        <strain evidence="17">Up_M1</strain>
        <tissue evidence="17">Testis</tissue>
    </source>
</reference>
<keyword evidence="12 14" id="KW-1015">Disulfide bond</keyword>
<keyword evidence="4 14" id="KW-1003">Cell membrane</keyword>
<evidence type="ECO:0000256" key="3">
    <source>
        <dbReference type="ARBA" id="ARBA00017980"/>
    </source>
</evidence>
<dbReference type="AlphaFoldDB" id="A0ABD0WAJ4"/>
<dbReference type="GO" id="GO:0035805">
    <property type="term" value="C:egg coat"/>
    <property type="evidence" value="ECO:0007669"/>
    <property type="project" value="UniProtKB-SubCell"/>
</dbReference>
<evidence type="ECO:0000256" key="15">
    <source>
        <dbReference type="SAM" id="MobiDB-lite"/>
    </source>
</evidence>
<keyword evidence="7 14" id="KW-0165">Cleavage on pair of basic residues</keyword>
<evidence type="ECO:0000256" key="11">
    <source>
        <dbReference type="ARBA" id="ARBA00023136"/>
    </source>
</evidence>
<feature type="region of interest" description="Disordered" evidence="15">
    <location>
        <begin position="356"/>
        <end position="376"/>
    </location>
</feature>